<comment type="caution">
    <text evidence="2">The sequence shown here is derived from an EMBL/GenBank/DDBJ whole genome shotgun (WGS) entry which is preliminary data.</text>
</comment>
<evidence type="ECO:0000313" key="3">
    <source>
        <dbReference type="Proteomes" id="UP000321790"/>
    </source>
</evidence>
<dbReference type="InterPro" id="IPR029044">
    <property type="entry name" value="Nucleotide-diphossugar_trans"/>
</dbReference>
<dbReference type="GO" id="GO:0016740">
    <property type="term" value="F:transferase activity"/>
    <property type="evidence" value="ECO:0007669"/>
    <property type="project" value="UniProtKB-KW"/>
</dbReference>
<dbReference type="PANTHER" id="PTHR43685:SF2">
    <property type="entry name" value="GLYCOSYLTRANSFERASE 2-LIKE DOMAIN-CONTAINING PROTEIN"/>
    <property type="match status" value="1"/>
</dbReference>
<sequence>MLPFFSVVIPLYNKQEYIQETINSVLNQTFQDFEIIVINDGSTDNSLKIIEQIQNNRVKIINQENKGLSAARNVGIKNAKANYIAFLDADDLWCKDFLESIFHLIETYNNEKVFATNFKSFNKKNIPFLKPNNCKKCRNYLVTNYFSTNKNLYASSSLVCNRIVFNTVGYFDETINYGEEEDFAIRCFLRFNLVYNQNIKVYRLDGIKNQLTAPQKNSNRIIPDYEKYYNSYTNYDLKKYVDFIHFKLVVLYKMELNNKLVSFYKKKINTSNLNFTQKIKYYLPTKLFYSIKTFYIWVKSFSH</sequence>
<dbReference type="EMBL" id="VOSC01000028">
    <property type="protein sequence ID" value="TXE08096.1"/>
    <property type="molecule type" value="Genomic_DNA"/>
</dbReference>
<evidence type="ECO:0000313" key="2">
    <source>
        <dbReference type="EMBL" id="TXE08096.1"/>
    </source>
</evidence>
<name>A0A5C7AH08_9FLAO</name>
<organism evidence="2 3">
    <name type="scientific">Seonamhaeicola algicola</name>
    <dbReference type="NCBI Taxonomy" id="1719036"/>
    <lineage>
        <taxon>Bacteria</taxon>
        <taxon>Pseudomonadati</taxon>
        <taxon>Bacteroidota</taxon>
        <taxon>Flavobacteriia</taxon>
        <taxon>Flavobacteriales</taxon>
        <taxon>Flavobacteriaceae</taxon>
    </lineage>
</organism>
<dbReference type="PANTHER" id="PTHR43685">
    <property type="entry name" value="GLYCOSYLTRANSFERASE"/>
    <property type="match status" value="1"/>
</dbReference>
<dbReference type="RefSeq" id="WP_147136482.1">
    <property type="nucleotide sequence ID" value="NZ_VOSC01000028.1"/>
</dbReference>
<reference evidence="3" key="1">
    <citation type="submission" date="2019-08" db="EMBL/GenBank/DDBJ databases">
        <title>Seonamhaeicola sediminis sp. nov., isolated from marine sediment.</title>
        <authorList>
            <person name="Cao W.R."/>
        </authorList>
    </citation>
    <scope>NUCLEOTIDE SEQUENCE [LARGE SCALE GENOMIC DNA]</scope>
    <source>
        <strain evidence="3">Gy8</strain>
    </source>
</reference>
<evidence type="ECO:0000259" key="1">
    <source>
        <dbReference type="Pfam" id="PF00535"/>
    </source>
</evidence>
<accession>A0A5C7AH08</accession>
<dbReference type="InterPro" id="IPR001173">
    <property type="entry name" value="Glyco_trans_2-like"/>
</dbReference>
<keyword evidence="3" id="KW-1185">Reference proteome</keyword>
<keyword evidence="2" id="KW-0808">Transferase</keyword>
<feature type="domain" description="Glycosyltransferase 2-like" evidence="1">
    <location>
        <begin position="6"/>
        <end position="133"/>
    </location>
</feature>
<dbReference type="Gene3D" id="3.90.550.10">
    <property type="entry name" value="Spore Coat Polysaccharide Biosynthesis Protein SpsA, Chain A"/>
    <property type="match status" value="1"/>
</dbReference>
<gene>
    <name evidence="2" type="ORF">FUA26_12230</name>
</gene>
<dbReference type="Pfam" id="PF00535">
    <property type="entry name" value="Glycos_transf_2"/>
    <property type="match status" value="1"/>
</dbReference>
<dbReference type="AlphaFoldDB" id="A0A5C7AH08"/>
<dbReference type="SUPFAM" id="SSF53448">
    <property type="entry name" value="Nucleotide-diphospho-sugar transferases"/>
    <property type="match status" value="1"/>
</dbReference>
<proteinExistence type="predicted"/>
<dbReference type="InterPro" id="IPR050834">
    <property type="entry name" value="Glycosyltransf_2"/>
</dbReference>
<dbReference type="Proteomes" id="UP000321790">
    <property type="component" value="Unassembled WGS sequence"/>
</dbReference>
<protein>
    <submittedName>
        <fullName evidence="2">Glycosyltransferase family 2 protein</fullName>
    </submittedName>
</protein>
<dbReference type="CDD" id="cd00761">
    <property type="entry name" value="Glyco_tranf_GTA_type"/>
    <property type="match status" value="1"/>
</dbReference>
<dbReference type="OrthoDB" id="6307329at2"/>